<accession>A0A4C2A5W8</accession>
<evidence type="ECO:0000313" key="1">
    <source>
        <dbReference type="EMBL" id="GBP95498.1"/>
    </source>
</evidence>
<dbReference type="AlphaFoldDB" id="A0A4C2A5W8"/>
<reference evidence="1 2" key="1">
    <citation type="journal article" date="2019" name="Commun. Biol.">
        <title>The bagworm genome reveals a unique fibroin gene that provides high tensile strength.</title>
        <authorList>
            <person name="Kono N."/>
            <person name="Nakamura H."/>
            <person name="Ohtoshi R."/>
            <person name="Tomita M."/>
            <person name="Numata K."/>
            <person name="Arakawa K."/>
        </authorList>
    </citation>
    <scope>NUCLEOTIDE SEQUENCE [LARGE SCALE GENOMIC DNA]</scope>
</reference>
<sequence>MPTTSAYRRREKRHDGLDLQAFIHWRFWWRRRQTPARLREMKRTANGTISGGDAPVHKSAVPLKTIGRDGKLLISHKGKRDAEKACVVWDRANASRTVCRTHHMKTMKLL</sequence>
<organism evidence="1 2">
    <name type="scientific">Eumeta variegata</name>
    <name type="common">Bagworm moth</name>
    <name type="synonym">Eumeta japonica</name>
    <dbReference type="NCBI Taxonomy" id="151549"/>
    <lineage>
        <taxon>Eukaryota</taxon>
        <taxon>Metazoa</taxon>
        <taxon>Ecdysozoa</taxon>
        <taxon>Arthropoda</taxon>
        <taxon>Hexapoda</taxon>
        <taxon>Insecta</taxon>
        <taxon>Pterygota</taxon>
        <taxon>Neoptera</taxon>
        <taxon>Endopterygota</taxon>
        <taxon>Lepidoptera</taxon>
        <taxon>Glossata</taxon>
        <taxon>Ditrysia</taxon>
        <taxon>Tineoidea</taxon>
        <taxon>Psychidae</taxon>
        <taxon>Oiketicinae</taxon>
        <taxon>Eumeta</taxon>
    </lineage>
</organism>
<comment type="caution">
    <text evidence="1">The sequence shown here is derived from an EMBL/GenBank/DDBJ whole genome shotgun (WGS) entry which is preliminary data.</text>
</comment>
<evidence type="ECO:0000313" key="2">
    <source>
        <dbReference type="Proteomes" id="UP000299102"/>
    </source>
</evidence>
<dbReference type="EMBL" id="BGZK01002639">
    <property type="protein sequence ID" value="GBP95498.1"/>
    <property type="molecule type" value="Genomic_DNA"/>
</dbReference>
<name>A0A4C2A5W8_EUMVA</name>
<gene>
    <name evidence="1" type="ORF">EVAR_98115_1</name>
</gene>
<dbReference type="Proteomes" id="UP000299102">
    <property type="component" value="Unassembled WGS sequence"/>
</dbReference>
<protein>
    <submittedName>
        <fullName evidence="1">Uncharacterized protein</fullName>
    </submittedName>
</protein>
<keyword evidence="2" id="KW-1185">Reference proteome</keyword>
<proteinExistence type="predicted"/>